<keyword evidence="7" id="KW-1133">Transmembrane helix</keyword>
<evidence type="ECO:0000313" key="10">
    <source>
        <dbReference type="EMBL" id="MDY0743275.1"/>
    </source>
</evidence>
<dbReference type="InterPro" id="IPR003661">
    <property type="entry name" value="HisK_dim/P_dom"/>
</dbReference>
<keyword evidence="7" id="KW-0472">Membrane</keyword>
<organism evidence="10 11">
    <name type="scientific">Roseateles agri</name>
    <dbReference type="NCBI Taxonomy" id="3098619"/>
    <lineage>
        <taxon>Bacteria</taxon>
        <taxon>Pseudomonadati</taxon>
        <taxon>Pseudomonadota</taxon>
        <taxon>Betaproteobacteria</taxon>
        <taxon>Burkholderiales</taxon>
        <taxon>Sphaerotilaceae</taxon>
        <taxon>Roseateles</taxon>
    </lineage>
</organism>
<dbReference type="PANTHER" id="PTHR43047:SF9">
    <property type="entry name" value="HISTIDINE KINASE"/>
    <property type="match status" value="1"/>
</dbReference>
<dbReference type="PROSITE" id="PS50110">
    <property type="entry name" value="RESPONSE_REGULATORY"/>
    <property type="match status" value="1"/>
</dbReference>
<gene>
    <name evidence="10" type="ORF">SNE35_02100</name>
</gene>
<dbReference type="SUPFAM" id="SSF47384">
    <property type="entry name" value="Homodimeric domain of signal transducing histidine kinase"/>
    <property type="match status" value="1"/>
</dbReference>
<feature type="transmembrane region" description="Helical" evidence="7">
    <location>
        <begin position="152"/>
        <end position="177"/>
    </location>
</feature>
<dbReference type="Gene3D" id="3.40.50.2300">
    <property type="match status" value="1"/>
</dbReference>
<dbReference type="CDD" id="cd00082">
    <property type="entry name" value="HisKA"/>
    <property type="match status" value="1"/>
</dbReference>
<evidence type="ECO:0000259" key="8">
    <source>
        <dbReference type="PROSITE" id="PS50109"/>
    </source>
</evidence>
<dbReference type="Pfam" id="PF02518">
    <property type="entry name" value="HATPase_c"/>
    <property type="match status" value="1"/>
</dbReference>
<feature type="transmembrane region" description="Helical" evidence="7">
    <location>
        <begin position="82"/>
        <end position="101"/>
    </location>
</feature>
<dbReference type="SUPFAM" id="SSF55874">
    <property type="entry name" value="ATPase domain of HSP90 chaperone/DNA topoisomerase II/histidine kinase"/>
    <property type="match status" value="1"/>
</dbReference>
<evidence type="ECO:0000256" key="1">
    <source>
        <dbReference type="ARBA" id="ARBA00000085"/>
    </source>
</evidence>
<dbReference type="InterPro" id="IPR004358">
    <property type="entry name" value="Sig_transdc_His_kin-like_C"/>
</dbReference>
<keyword evidence="10" id="KW-0067">ATP-binding</keyword>
<name>A0ABU5DAI7_9BURK</name>
<keyword evidence="11" id="KW-1185">Reference proteome</keyword>
<keyword evidence="5" id="KW-0418">Kinase</keyword>
<dbReference type="Pfam" id="PF00072">
    <property type="entry name" value="Response_reg"/>
    <property type="match status" value="1"/>
</dbReference>
<keyword evidence="3 6" id="KW-0597">Phosphoprotein</keyword>
<dbReference type="GO" id="GO:0005524">
    <property type="term" value="F:ATP binding"/>
    <property type="evidence" value="ECO:0007669"/>
    <property type="project" value="UniProtKB-KW"/>
</dbReference>
<dbReference type="InterPro" id="IPR036890">
    <property type="entry name" value="HATPase_C_sf"/>
</dbReference>
<sequence length="612" mass="65556">MSPGRPANAAAPAARYVVVDGQHVDAEAAAIDPSGPASPAPAGVLSSTAWTTVTETAPLLSAAGVGAITCGLLTSDLSAWSIVWALAGAGLVAGWSLALAFPWRFTPLRSLIWHHRTVSLLAVLLMLWSLGAPESLTDLPPHTAPELLRHSAAVLVACGGAFVFGPLVRLGIPAIALPPLHLLLDRSTAPASWAPSPTILLQALLATMLATALALAARQAWRRRAAAQLAAERRIAEAEAACRAALRADADKTRFLSATSHDLRQPVHALGLFAATLDKRLRGTRDEPLVRNVVRSVEGLDRSLNAMLDVSRLDAGVVEPNFQHFPLRDLFRRLHMQFAGQADLAGLSLRFSPGGKWVTSDPQLLERILANLIQNAMKYTAHGGVVVVVRSSARHFNIEVWDTGVGIAASELPHIFDEYYQVPGHKALRQQGTGMGLAIVRRLVRLLGHRLTVASQPGRGTMFRLSVQQRGSPEVQDLTAPADTLPMPAGRARTVLIVEDDDAVREGLALLLEESGYAALQARSLEDARQTLRMIELPPDLLLTDMRLGSGPDGLEVIEEVRRECGFELPAIIVTGDAVSDDDQPLGNGAHPVLFKPVDPRKLLLRIRSLVA</sequence>
<evidence type="ECO:0000256" key="5">
    <source>
        <dbReference type="ARBA" id="ARBA00022777"/>
    </source>
</evidence>
<dbReference type="SMART" id="SM00387">
    <property type="entry name" value="HATPase_c"/>
    <property type="match status" value="1"/>
</dbReference>
<feature type="modified residue" description="4-aspartylphosphate" evidence="6">
    <location>
        <position position="545"/>
    </location>
</feature>
<dbReference type="InterPro" id="IPR003594">
    <property type="entry name" value="HATPase_dom"/>
</dbReference>
<keyword evidence="4" id="KW-0808">Transferase</keyword>
<dbReference type="Gene3D" id="1.10.287.130">
    <property type="match status" value="1"/>
</dbReference>
<evidence type="ECO:0000256" key="6">
    <source>
        <dbReference type="PROSITE-ProRule" id="PRU00169"/>
    </source>
</evidence>
<evidence type="ECO:0000256" key="7">
    <source>
        <dbReference type="SAM" id="Phobius"/>
    </source>
</evidence>
<dbReference type="SMART" id="SM00388">
    <property type="entry name" value="HisKA"/>
    <property type="match status" value="1"/>
</dbReference>
<dbReference type="InterPro" id="IPR036097">
    <property type="entry name" value="HisK_dim/P_sf"/>
</dbReference>
<feature type="domain" description="Histidine kinase" evidence="8">
    <location>
        <begin position="258"/>
        <end position="471"/>
    </location>
</feature>
<dbReference type="PANTHER" id="PTHR43047">
    <property type="entry name" value="TWO-COMPONENT HISTIDINE PROTEIN KINASE"/>
    <property type="match status" value="1"/>
</dbReference>
<feature type="transmembrane region" description="Helical" evidence="7">
    <location>
        <begin position="113"/>
        <end position="132"/>
    </location>
</feature>
<proteinExistence type="predicted"/>
<dbReference type="Proteomes" id="UP001285263">
    <property type="component" value="Unassembled WGS sequence"/>
</dbReference>
<comment type="caution">
    <text evidence="10">The sequence shown here is derived from an EMBL/GenBank/DDBJ whole genome shotgun (WGS) entry which is preliminary data.</text>
</comment>
<keyword evidence="10" id="KW-0547">Nucleotide-binding</keyword>
<dbReference type="RefSeq" id="WP_320421139.1">
    <property type="nucleotide sequence ID" value="NZ_JAXCLA010000001.1"/>
</dbReference>
<dbReference type="EC" id="2.7.13.3" evidence="2"/>
<dbReference type="Gene3D" id="3.30.565.10">
    <property type="entry name" value="Histidine kinase-like ATPase, C-terminal domain"/>
    <property type="match status" value="1"/>
</dbReference>
<reference evidence="10 11" key="1">
    <citation type="submission" date="2023-11" db="EMBL/GenBank/DDBJ databases">
        <title>Paucibacter sp. nov., isolated from fresh soil in Korea.</title>
        <authorList>
            <person name="Le N.T.T."/>
        </authorList>
    </citation>
    <scope>NUCLEOTIDE SEQUENCE [LARGE SCALE GENOMIC DNA]</scope>
    <source>
        <strain evidence="10 11">R3-3</strain>
    </source>
</reference>
<dbReference type="PROSITE" id="PS50109">
    <property type="entry name" value="HIS_KIN"/>
    <property type="match status" value="1"/>
</dbReference>
<evidence type="ECO:0000256" key="4">
    <source>
        <dbReference type="ARBA" id="ARBA00022679"/>
    </source>
</evidence>
<dbReference type="EMBL" id="JAXCLA010000001">
    <property type="protein sequence ID" value="MDY0743275.1"/>
    <property type="molecule type" value="Genomic_DNA"/>
</dbReference>
<dbReference type="InterPro" id="IPR005467">
    <property type="entry name" value="His_kinase_dom"/>
</dbReference>
<evidence type="ECO:0000313" key="11">
    <source>
        <dbReference type="Proteomes" id="UP001285263"/>
    </source>
</evidence>
<dbReference type="Pfam" id="PF00512">
    <property type="entry name" value="HisKA"/>
    <property type="match status" value="1"/>
</dbReference>
<dbReference type="PRINTS" id="PR00344">
    <property type="entry name" value="BCTRLSENSOR"/>
</dbReference>
<dbReference type="InterPro" id="IPR001789">
    <property type="entry name" value="Sig_transdc_resp-reg_receiver"/>
</dbReference>
<evidence type="ECO:0000256" key="3">
    <source>
        <dbReference type="ARBA" id="ARBA00022553"/>
    </source>
</evidence>
<evidence type="ECO:0000259" key="9">
    <source>
        <dbReference type="PROSITE" id="PS50110"/>
    </source>
</evidence>
<comment type="catalytic activity">
    <reaction evidence="1">
        <text>ATP + protein L-histidine = ADP + protein N-phospho-L-histidine.</text>
        <dbReference type="EC" id="2.7.13.3"/>
    </reaction>
</comment>
<protein>
    <recommendedName>
        <fullName evidence="2">histidine kinase</fullName>
        <ecNumber evidence="2">2.7.13.3</ecNumber>
    </recommendedName>
</protein>
<dbReference type="SUPFAM" id="SSF52172">
    <property type="entry name" value="CheY-like"/>
    <property type="match status" value="1"/>
</dbReference>
<dbReference type="SMART" id="SM00448">
    <property type="entry name" value="REC"/>
    <property type="match status" value="1"/>
</dbReference>
<keyword evidence="7" id="KW-0812">Transmembrane</keyword>
<evidence type="ECO:0000256" key="2">
    <source>
        <dbReference type="ARBA" id="ARBA00012438"/>
    </source>
</evidence>
<feature type="domain" description="Response regulatory" evidence="9">
    <location>
        <begin position="494"/>
        <end position="611"/>
    </location>
</feature>
<accession>A0ABU5DAI7</accession>
<feature type="transmembrane region" description="Helical" evidence="7">
    <location>
        <begin position="198"/>
        <end position="217"/>
    </location>
</feature>
<dbReference type="InterPro" id="IPR011006">
    <property type="entry name" value="CheY-like_superfamily"/>
</dbReference>